<dbReference type="GO" id="GO:0046872">
    <property type="term" value="F:metal ion binding"/>
    <property type="evidence" value="ECO:0007669"/>
    <property type="project" value="UniProtKB-KW"/>
</dbReference>
<dbReference type="FunFam" id="2.60.120.330:FF:000005">
    <property type="entry name" value="1-aminocyclopropane-1-carboxylate oxidase homolog 1"/>
    <property type="match status" value="1"/>
</dbReference>
<organism evidence="8 9">
    <name type="scientific">Spinacia oleracea</name>
    <name type="common">Spinach</name>
    <dbReference type="NCBI Taxonomy" id="3562"/>
    <lineage>
        <taxon>Eukaryota</taxon>
        <taxon>Viridiplantae</taxon>
        <taxon>Streptophyta</taxon>
        <taxon>Embryophyta</taxon>
        <taxon>Tracheophyta</taxon>
        <taxon>Spermatophyta</taxon>
        <taxon>Magnoliopsida</taxon>
        <taxon>eudicotyledons</taxon>
        <taxon>Gunneridae</taxon>
        <taxon>Pentapetalae</taxon>
        <taxon>Caryophyllales</taxon>
        <taxon>Chenopodiaceae</taxon>
        <taxon>Chenopodioideae</taxon>
        <taxon>Anserineae</taxon>
        <taxon>Spinacia</taxon>
    </lineage>
</organism>
<feature type="domain" description="Fe2OG dioxygenase" evidence="7">
    <location>
        <begin position="282"/>
        <end position="381"/>
    </location>
</feature>
<dbReference type="RefSeq" id="XP_021863117.1">
    <property type="nucleotide sequence ID" value="XM_022007425.2"/>
</dbReference>
<dbReference type="PANTHER" id="PTHR10209">
    <property type="entry name" value="OXIDOREDUCTASE, 2OG-FE II OXYGENASE FAMILY PROTEIN"/>
    <property type="match status" value="1"/>
</dbReference>
<gene>
    <name evidence="9" type="primary">LOC110801998</name>
</gene>
<dbReference type="GO" id="GO:0051213">
    <property type="term" value="F:dioxygenase activity"/>
    <property type="evidence" value="ECO:0007669"/>
    <property type="project" value="UniProtKB-ARBA"/>
</dbReference>
<evidence type="ECO:0000256" key="5">
    <source>
        <dbReference type="RuleBase" id="RU003682"/>
    </source>
</evidence>
<keyword evidence="2 5" id="KW-0479">Metal-binding</keyword>
<dbReference type="KEGG" id="soe:110801998"/>
<keyword evidence="4 5" id="KW-0408">Iron</keyword>
<dbReference type="PROSITE" id="PS51471">
    <property type="entry name" value="FE2OG_OXY"/>
    <property type="match status" value="1"/>
</dbReference>
<evidence type="ECO:0000256" key="2">
    <source>
        <dbReference type="ARBA" id="ARBA00022723"/>
    </source>
</evidence>
<dbReference type="InterPro" id="IPR026992">
    <property type="entry name" value="DIOX_N"/>
</dbReference>
<protein>
    <submittedName>
        <fullName evidence="9">1-aminocyclopropane-1-carboxylate oxidase homolog 1-like</fullName>
    </submittedName>
</protein>
<dbReference type="AlphaFoldDB" id="A0A9R0J9I3"/>
<dbReference type="Pfam" id="PF14226">
    <property type="entry name" value="DIOX_N"/>
    <property type="match status" value="1"/>
</dbReference>
<evidence type="ECO:0000259" key="7">
    <source>
        <dbReference type="PROSITE" id="PS51471"/>
    </source>
</evidence>
<evidence type="ECO:0000313" key="8">
    <source>
        <dbReference type="Proteomes" id="UP000813463"/>
    </source>
</evidence>
<evidence type="ECO:0000256" key="1">
    <source>
        <dbReference type="ARBA" id="ARBA00008056"/>
    </source>
</evidence>
<dbReference type="OrthoDB" id="288590at2759"/>
<proteinExistence type="inferred from homology"/>
<evidence type="ECO:0000256" key="3">
    <source>
        <dbReference type="ARBA" id="ARBA00023002"/>
    </source>
</evidence>
<feature type="compositionally biased region" description="Low complexity" evidence="6">
    <location>
        <begin position="56"/>
        <end position="67"/>
    </location>
</feature>
<evidence type="ECO:0000256" key="6">
    <source>
        <dbReference type="SAM" id="MobiDB-lite"/>
    </source>
</evidence>
<sequence>MRTPSWLAVVFSFLPSKRTNKIVTPRTQSRNASRNGRTTESTTPRTQSRNASRNGRTTTSEPTTPRTVGETPTSGGGDDRATYLKAFDESKAGVKGLVDTGTATIPSIFVRPREERLKDYEISSKNISVPTIDMNARDERTKNIVAKELTDAAKEWGFFQVVNHGIPLDVLENMLEGIRRFHEQDTEVKKPYYNRDYHANTVIYNSNHDLFSSNAANWRDTMSVNTLFTNGHYDPEDIPPACRDAALRYIKEITNLGDYILSLLSIGLGLKPERLGELESTKGWSLSCHYYPKCPQPQLTLGLNGHADMSFFTILLQDQISALQILHENQWVNINPISGALTFNIGDTLRIISNDILKSVYHRVIARDIGPRVSLPFFFNGTFASTQMYGPLKELTSEENPPIYREFTLAEFMTYFLTVKVDELGVDHFRLK</sequence>
<reference evidence="9" key="2">
    <citation type="submission" date="2025-08" db="UniProtKB">
        <authorList>
            <consortium name="RefSeq"/>
        </authorList>
    </citation>
    <scope>IDENTIFICATION</scope>
    <source>
        <tissue evidence="9">Leaf</tissue>
    </source>
</reference>
<feature type="region of interest" description="Disordered" evidence="6">
    <location>
        <begin position="21"/>
        <end position="81"/>
    </location>
</feature>
<comment type="similarity">
    <text evidence="1 5">Belongs to the iron/ascorbate-dependent oxidoreductase family.</text>
</comment>
<keyword evidence="3 5" id="KW-0560">Oxidoreductase</keyword>
<evidence type="ECO:0000256" key="4">
    <source>
        <dbReference type="ARBA" id="ARBA00023004"/>
    </source>
</evidence>
<dbReference type="PANTHER" id="PTHR10209:SF429">
    <property type="entry name" value="1-AMINOCYCLOPROPANE-1-CARBOXYLATE OXIDASE HOMOLOG 1-LIKE"/>
    <property type="match status" value="1"/>
</dbReference>
<evidence type="ECO:0000313" key="9">
    <source>
        <dbReference type="RefSeq" id="XP_021863117.1"/>
    </source>
</evidence>
<name>A0A9R0J9I3_SPIOL</name>
<dbReference type="InterPro" id="IPR027443">
    <property type="entry name" value="IPNS-like_sf"/>
</dbReference>
<dbReference type="Proteomes" id="UP000813463">
    <property type="component" value="Chromosome 3"/>
</dbReference>
<feature type="compositionally biased region" description="Polar residues" evidence="6">
    <location>
        <begin position="21"/>
        <end position="55"/>
    </location>
</feature>
<keyword evidence="8" id="KW-1185">Reference proteome</keyword>
<dbReference type="GeneID" id="110801998"/>
<dbReference type="Pfam" id="PF03171">
    <property type="entry name" value="2OG-FeII_Oxy"/>
    <property type="match status" value="1"/>
</dbReference>
<dbReference type="SUPFAM" id="SSF51197">
    <property type="entry name" value="Clavaminate synthase-like"/>
    <property type="match status" value="1"/>
</dbReference>
<accession>A0A9R0J9I3</accession>
<dbReference type="Gene3D" id="2.60.120.330">
    <property type="entry name" value="B-lactam Antibiotic, Isopenicillin N Synthase, Chain"/>
    <property type="match status" value="1"/>
</dbReference>
<reference evidence="8" key="1">
    <citation type="journal article" date="2021" name="Nat. Commun.">
        <title>Genomic analyses provide insights into spinach domestication and the genetic basis of agronomic traits.</title>
        <authorList>
            <person name="Cai X."/>
            <person name="Sun X."/>
            <person name="Xu C."/>
            <person name="Sun H."/>
            <person name="Wang X."/>
            <person name="Ge C."/>
            <person name="Zhang Z."/>
            <person name="Wang Q."/>
            <person name="Fei Z."/>
            <person name="Jiao C."/>
            <person name="Wang Q."/>
        </authorList>
    </citation>
    <scope>NUCLEOTIDE SEQUENCE [LARGE SCALE GENOMIC DNA]</scope>
    <source>
        <strain evidence="8">cv. Varoflay</strain>
    </source>
</reference>
<dbReference type="InterPro" id="IPR005123">
    <property type="entry name" value="Oxoglu/Fe-dep_dioxygenase_dom"/>
</dbReference>
<dbReference type="InterPro" id="IPR044861">
    <property type="entry name" value="IPNS-like_FE2OG_OXY"/>
</dbReference>